<sequence length="168" mass="19265">MDIKENQILEYINNDGFVSVTKDSPDDEQAFVRKLKAFGVLDNHKSIHQYNPTSIFYKHYNSLLAWKGKIEEYQFEDKSATSIVNNFNVNTISQFNQNSHQISFEQINNTVFTEALKHELSEEQLEIIKELVQSKSDKKTIIQTIGGFGKDILSNIIANVLTNPSLYS</sequence>
<dbReference type="EMBL" id="BAABDU010000003">
    <property type="protein sequence ID" value="GAA3758886.1"/>
    <property type="molecule type" value="Genomic_DNA"/>
</dbReference>
<name>A0ABP7G8N4_9FLAO</name>
<organism evidence="1 2">
    <name type="scientific">Flavobacterium ginsengiterrae</name>
    <dbReference type="NCBI Taxonomy" id="871695"/>
    <lineage>
        <taxon>Bacteria</taxon>
        <taxon>Pseudomonadati</taxon>
        <taxon>Bacteroidota</taxon>
        <taxon>Flavobacteriia</taxon>
        <taxon>Flavobacteriales</taxon>
        <taxon>Flavobacteriaceae</taxon>
        <taxon>Flavobacterium</taxon>
    </lineage>
</organism>
<reference evidence="2" key="1">
    <citation type="journal article" date="2019" name="Int. J. Syst. Evol. Microbiol.">
        <title>The Global Catalogue of Microorganisms (GCM) 10K type strain sequencing project: providing services to taxonomists for standard genome sequencing and annotation.</title>
        <authorList>
            <consortium name="The Broad Institute Genomics Platform"/>
            <consortium name="The Broad Institute Genome Sequencing Center for Infectious Disease"/>
            <person name="Wu L."/>
            <person name="Ma J."/>
        </authorList>
    </citation>
    <scope>NUCLEOTIDE SEQUENCE [LARGE SCALE GENOMIC DNA]</scope>
    <source>
        <strain evidence="2">JCM 17337</strain>
    </source>
</reference>
<accession>A0ABP7G8N4</accession>
<dbReference type="RefSeq" id="WP_345140331.1">
    <property type="nucleotide sequence ID" value="NZ_BAABDU010000003.1"/>
</dbReference>
<gene>
    <name evidence="1" type="ORF">GCM10022423_06930</name>
</gene>
<evidence type="ECO:0000313" key="1">
    <source>
        <dbReference type="EMBL" id="GAA3758886.1"/>
    </source>
</evidence>
<proteinExistence type="predicted"/>
<keyword evidence="2" id="KW-1185">Reference proteome</keyword>
<protein>
    <submittedName>
        <fullName evidence="1">Uncharacterized protein</fullName>
    </submittedName>
</protein>
<dbReference type="Proteomes" id="UP001500748">
    <property type="component" value="Unassembled WGS sequence"/>
</dbReference>
<evidence type="ECO:0000313" key="2">
    <source>
        <dbReference type="Proteomes" id="UP001500748"/>
    </source>
</evidence>
<comment type="caution">
    <text evidence="1">The sequence shown here is derived from an EMBL/GenBank/DDBJ whole genome shotgun (WGS) entry which is preliminary data.</text>
</comment>